<accession>A0A1Y2DG44</accession>
<dbReference type="STRING" id="1754190.A0A1Y2DG44"/>
<feature type="region of interest" description="Disordered" evidence="1">
    <location>
        <begin position="460"/>
        <end position="527"/>
    </location>
</feature>
<feature type="signal peptide" evidence="2">
    <location>
        <begin position="1"/>
        <end position="21"/>
    </location>
</feature>
<proteinExistence type="predicted"/>
<dbReference type="OrthoDB" id="286906at2759"/>
<name>A0A1Y2DG44_9FUNG</name>
<dbReference type="AlphaFoldDB" id="A0A1Y2DG44"/>
<dbReference type="Gene3D" id="2.10.220.10">
    <property type="entry name" value="Hormone Receptor, Insulin-like Growth Factor Receptor 1, Chain A, domain 2"/>
    <property type="match status" value="1"/>
</dbReference>
<feature type="chain" id="PRO_5012372701" evidence="2">
    <location>
        <begin position="22"/>
        <end position="546"/>
    </location>
</feature>
<feature type="compositionally biased region" description="Acidic residues" evidence="1">
    <location>
        <begin position="473"/>
        <end position="518"/>
    </location>
</feature>
<dbReference type="Proteomes" id="UP000193920">
    <property type="component" value="Unassembled WGS sequence"/>
</dbReference>
<evidence type="ECO:0000313" key="3">
    <source>
        <dbReference type="EMBL" id="ORY58273.1"/>
    </source>
</evidence>
<evidence type="ECO:0000256" key="1">
    <source>
        <dbReference type="SAM" id="MobiDB-lite"/>
    </source>
</evidence>
<reference evidence="3 4" key="1">
    <citation type="submission" date="2016-08" db="EMBL/GenBank/DDBJ databases">
        <title>A Parts List for Fungal Cellulosomes Revealed by Comparative Genomics.</title>
        <authorList>
            <consortium name="DOE Joint Genome Institute"/>
            <person name="Haitjema C.H."/>
            <person name="Gilmore S.P."/>
            <person name="Henske J.K."/>
            <person name="Solomon K.V."/>
            <person name="De Groot R."/>
            <person name="Kuo A."/>
            <person name="Mondo S.J."/>
            <person name="Salamov A.A."/>
            <person name="Labutti K."/>
            <person name="Zhao Z."/>
            <person name="Chiniquy J."/>
            <person name="Barry K."/>
            <person name="Brewer H.M."/>
            <person name="Purvine S.O."/>
            <person name="Wright A.T."/>
            <person name="Boxma B."/>
            <person name="Van Alen T."/>
            <person name="Hackstein J.H."/>
            <person name="Baker S.E."/>
            <person name="Grigoriev I.V."/>
            <person name="O'Malley M.A."/>
        </authorList>
    </citation>
    <scope>NUCLEOTIDE SEQUENCE [LARGE SCALE GENOMIC DNA]</scope>
    <source>
        <strain evidence="3 4">G1</strain>
    </source>
</reference>
<sequence length="546" mass="61449">MFKNILKCFALFTVYNVVADAKVSLDYTNDGVLRKDGECNINFINFGINNDIIDLKIKKENNPNGTFNLLISDLKNANAYLNNKSTGYTFNDNEIKNYVKVSQNGNAIKDIEATAAPHGRFSLLIKNLKSCEGLSIKETFKTDVLINSYLYYSNVKPNGINHAYDIVEFGPSSNNVPYDTLKWNMNTGLDSAREKCGIYIDYHEFDYTGGAHWKWYLSTDNINNKKCDNPAFYAAVKDSYANYEVMEELFGDHYNGYVIKREGSGIGHMDGILVDQKYLIEIYQNGCDEQNKDQVICTISSNKKLTYKEFTQEFVKNCPSIIEDPKEEVRWSVDENGITAKYDSYSFNITNYNRGALPKNENESVSYKEFKAANSSGIARFNVCTKCGDGTYIGEKCKCISCPENCTKCLDGKTCTECATGSELIDGSCKKIITTTTTTTTTTITTTITKVPTTTIVEETETVDNVTEKEEPTESEIVDDEEESSDANDSDLEEEEVTDEPTEVKEEDEDDDIEEATETENKPKPITKVVVVKRPKTIKKCLIKKN</sequence>
<gene>
    <name evidence="3" type="ORF">LY90DRAFT_701545</name>
</gene>
<comment type="caution">
    <text evidence="3">The sequence shown here is derived from an EMBL/GenBank/DDBJ whole genome shotgun (WGS) entry which is preliminary data.</text>
</comment>
<keyword evidence="4" id="KW-1185">Reference proteome</keyword>
<evidence type="ECO:0000313" key="4">
    <source>
        <dbReference type="Proteomes" id="UP000193920"/>
    </source>
</evidence>
<evidence type="ECO:0000256" key="2">
    <source>
        <dbReference type="SAM" id="SignalP"/>
    </source>
</evidence>
<protein>
    <submittedName>
        <fullName evidence="3">Uncharacterized protein</fullName>
    </submittedName>
</protein>
<organism evidence="3 4">
    <name type="scientific">Neocallimastix californiae</name>
    <dbReference type="NCBI Taxonomy" id="1754190"/>
    <lineage>
        <taxon>Eukaryota</taxon>
        <taxon>Fungi</taxon>
        <taxon>Fungi incertae sedis</taxon>
        <taxon>Chytridiomycota</taxon>
        <taxon>Chytridiomycota incertae sedis</taxon>
        <taxon>Neocallimastigomycetes</taxon>
        <taxon>Neocallimastigales</taxon>
        <taxon>Neocallimastigaceae</taxon>
        <taxon>Neocallimastix</taxon>
    </lineage>
</organism>
<dbReference type="SUPFAM" id="SSF57184">
    <property type="entry name" value="Growth factor receptor domain"/>
    <property type="match status" value="1"/>
</dbReference>
<keyword evidence="2" id="KW-0732">Signal</keyword>
<dbReference type="EMBL" id="MCOG01000067">
    <property type="protein sequence ID" value="ORY58273.1"/>
    <property type="molecule type" value="Genomic_DNA"/>
</dbReference>
<dbReference type="InterPro" id="IPR009030">
    <property type="entry name" value="Growth_fac_rcpt_cys_sf"/>
</dbReference>